<sequence>VLKPEQPEKYGGEANAQTFHKFMRQCVEYIRGYTVDSQMYASTISNFLTGRAYTFWVNTVSNNPAEWTLEDLFKELFNYCFPVDYRLQMGEKLRNTYQGGRSVRDYVHELENLFLLVGFVSDRERVDKLWNGLNESIQRELWKKELTPTTSTWSEV</sequence>
<dbReference type="RefSeq" id="XP_007371843.1">
    <property type="nucleotide sequence ID" value="XM_007371781.1"/>
</dbReference>
<dbReference type="KEGG" id="dsq:DICSQDRAFT_13414"/>
<dbReference type="GeneID" id="18835164"/>
<reference evidence="2 3" key="1">
    <citation type="journal article" date="2012" name="Science">
        <title>The Paleozoic origin of enzymatic lignin decomposition reconstructed from 31 fungal genomes.</title>
        <authorList>
            <person name="Floudas D."/>
            <person name="Binder M."/>
            <person name="Riley R."/>
            <person name="Barry K."/>
            <person name="Blanchette R.A."/>
            <person name="Henrissat B."/>
            <person name="Martinez A.T."/>
            <person name="Otillar R."/>
            <person name="Spatafora J.W."/>
            <person name="Yadav J.S."/>
            <person name="Aerts A."/>
            <person name="Benoit I."/>
            <person name="Boyd A."/>
            <person name="Carlson A."/>
            <person name="Copeland A."/>
            <person name="Coutinho P.M."/>
            <person name="de Vries R.P."/>
            <person name="Ferreira P."/>
            <person name="Findley K."/>
            <person name="Foster B."/>
            <person name="Gaskell J."/>
            <person name="Glotzer D."/>
            <person name="Gorecki P."/>
            <person name="Heitman J."/>
            <person name="Hesse C."/>
            <person name="Hori C."/>
            <person name="Igarashi K."/>
            <person name="Jurgens J.A."/>
            <person name="Kallen N."/>
            <person name="Kersten P."/>
            <person name="Kohler A."/>
            <person name="Kuees U."/>
            <person name="Kumar T.K.A."/>
            <person name="Kuo A."/>
            <person name="LaButti K."/>
            <person name="Larrondo L.F."/>
            <person name="Lindquist E."/>
            <person name="Ling A."/>
            <person name="Lombard V."/>
            <person name="Lucas S."/>
            <person name="Lundell T."/>
            <person name="Martin R."/>
            <person name="McLaughlin D.J."/>
            <person name="Morgenstern I."/>
            <person name="Morin E."/>
            <person name="Murat C."/>
            <person name="Nagy L.G."/>
            <person name="Nolan M."/>
            <person name="Ohm R.A."/>
            <person name="Patyshakuliyeva A."/>
            <person name="Rokas A."/>
            <person name="Ruiz-Duenas F.J."/>
            <person name="Sabat G."/>
            <person name="Salamov A."/>
            <person name="Samejima M."/>
            <person name="Schmutz J."/>
            <person name="Slot J.C."/>
            <person name="St John F."/>
            <person name="Stenlid J."/>
            <person name="Sun H."/>
            <person name="Sun S."/>
            <person name="Syed K."/>
            <person name="Tsang A."/>
            <person name="Wiebenga A."/>
            <person name="Young D."/>
            <person name="Pisabarro A."/>
            <person name="Eastwood D.C."/>
            <person name="Martin F."/>
            <person name="Cullen D."/>
            <person name="Grigoriev I.V."/>
            <person name="Hibbett D.S."/>
        </authorList>
    </citation>
    <scope>NUCLEOTIDE SEQUENCE [LARGE SCALE GENOMIC DNA]</scope>
    <source>
        <strain evidence="2 3">LYAD-421 SS1</strain>
    </source>
</reference>
<dbReference type="OMA" id="HEMFNAC"/>
<dbReference type="EMBL" id="JH719673">
    <property type="protein sequence ID" value="EJF55418.1"/>
    <property type="molecule type" value="Genomic_DNA"/>
</dbReference>
<protein>
    <recommendedName>
        <fullName evidence="1">Retrotransposon gag domain-containing protein</fullName>
    </recommendedName>
</protein>
<dbReference type="OrthoDB" id="2796815at2759"/>
<dbReference type="InterPro" id="IPR005162">
    <property type="entry name" value="Retrotrans_gag_dom"/>
</dbReference>
<gene>
    <name evidence="2" type="ORF">DICSQDRAFT_13414</name>
</gene>
<evidence type="ECO:0000313" key="3">
    <source>
        <dbReference type="Proteomes" id="UP000053319"/>
    </source>
</evidence>
<dbReference type="Proteomes" id="UP000053319">
    <property type="component" value="Unassembled WGS sequence"/>
</dbReference>
<feature type="domain" description="Retrotransposon gag" evidence="1">
    <location>
        <begin position="44"/>
        <end position="135"/>
    </location>
</feature>
<feature type="non-terminal residue" evidence="2">
    <location>
        <position position="1"/>
    </location>
</feature>
<evidence type="ECO:0000313" key="2">
    <source>
        <dbReference type="EMBL" id="EJF55418.1"/>
    </source>
</evidence>
<feature type="non-terminal residue" evidence="2">
    <location>
        <position position="156"/>
    </location>
</feature>
<dbReference type="Pfam" id="PF03732">
    <property type="entry name" value="Retrotrans_gag"/>
    <property type="match status" value="1"/>
</dbReference>
<organism evidence="2 3">
    <name type="scientific">Dichomitus squalens (strain LYAD-421)</name>
    <name type="common">Western red white-rot fungus</name>
    <dbReference type="NCBI Taxonomy" id="732165"/>
    <lineage>
        <taxon>Eukaryota</taxon>
        <taxon>Fungi</taxon>
        <taxon>Dikarya</taxon>
        <taxon>Basidiomycota</taxon>
        <taxon>Agaricomycotina</taxon>
        <taxon>Agaricomycetes</taxon>
        <taxon>Polyporales</taxon>
        <taxon>Polyporaceae</taxon>
        <taxon>Dichomitus</taxon>
    </lineage>
</organism>
<dbReference type="HOGENOM" id="CLU_108608_0_0_1"/>
<evidence type="ECO:0000259" key="1">
    <source>
        <dbReference type="Pfam" id="PF03732"/>
    </source>
</evidence>
<proteinExistence type="predicted"/>
<accession>R7SHQ9</accession>
<name>R7SHQ9_DICSQ</name>
<dbReference type="AlphaFoldDB" id="R7SHQ9"/>